<evidence type="ECO:0000313" key="1">
    <source>
        <dbReference type="EMBL" id="CAB4173248.1"/>
    </source>
</evidence>
<dbReference type="EMBL" id="LR797328">
    <property type="protein sequence ID" value="CAB4203313.1"/>
    <property type="molecule type" value="Genomic_DNA"/>
</dbReference>
<dbReference type="EMBL" id="LR796890">
    <property type="protein sequence ID" value="CAB4173248.1"/>
    <property type="molecule type" value="Genomic_DNA"/>
</dbReference>
<sequence>MSEPRIPKNETIKLVELLGLDKEWEITFGGHVDDPEFSARTHIEEEYHVARVETGAGWPSHDAESQRKVMIHELIHIMLSDIRATAERGFNQLGEQAATLMTETLSREEELLCDRLAKALAKAISDDARPADGCDPVEECECDKQLDWGVEPEDEAEEALA</sequence>
<name>A0A6J5PW12_9CAUD</name>
<reference evidence="1" key="1">
    <citation type="submission" date="2020-05" db="EMBL/GenBank/DDBJ databases">
        <authorList>
            <person name="Chiriac C."/>
            <person name="Salcher M."/>
            <person name="Ghai R."/>
            <person name="Kavagutti S V."/>
        </authorList>
    </citation>
    <scope>NUCLEOTIDE SEQUENCE</scope>
</reference>
<protein>
    <submittedName>
        <fullName evidence="1">Uncharacterized protein</fullName>
    </submittedName>
</protein>
<evidence type="ECO:0000313" key="3">
    <source>
        <dbReference type="EMBL" id="CAB4215903.1"/>
    </source>
</evidence>
<organism evidence="1">
    <name type="scientific">uncultured Caudovirales phage</name>
    <dbReference type="NCBI Taxonomy" id="2100421"/>
    <lineage>
        <taxon>Viruses</taxon>
        <taxon>Duplodnaviria</taxon>
        <taxon>Heunggongvirae</taxon>
        <taxon>Uroviricota</taxon>
        <taxon>Caudoviricetes</taxon>
        <taxon>Peduoviridae</taxon>
        <taxon>Maltschvirus</taxon>
        <taxon>Maltschvirus maltsch</taxon>
    </lineage>
</organism>
<dbReference type="EMBL" id="LR797437">
    <property type="protein sequence ID" value="CAB4215903.1"/>
    <property type="molecule type" value="Genomic_DNA"/>
</dbReference>
<evidence type="ECO:0000313" key="2">
    <source>
        <dbReference type="EMBL" id="CAB4203313.1"/>
    </source>
</evidence>
<gene>
    <name evidence="2" type="ORF">UFOVP1381_31</name>
    <name evidence="3" type="ORF">UFOVP1476_4</name>
    <name evidence="1" type="ORF">UFOVP944_42</name>
</gene>
<proteinExistence type="predicted"/>
<accession>A0A6J5PW12</accession>